<evidence type="ECO:0000313" key="3">
    <source>
        <dbReference type="Proteomes" id="UP000002195"/>
    </source>
</evidence>
<organism evidence="2 3">
    <name type="scientific">Dictyostelium discoideum</name>
    <name type="common">Social amoeba</name>
    <dbReference type="NCBI Taxonomy" id="44689"/>
    <lineage>
        <taxon>Eukaryota</taxon>
        <taxon>Amoebozoa</taxon>
        <taxon>Evosea</taxon>
        <taxon>Eumycetozoa</taxon>
        <taxon>Dictyostelia</taxon>
        <taxon>Dictyosteliales</taxon>
        <taxon>Dictyosteliaceae</taxon>
        <taxon>Dictyostelium</taxon>
    </lineage>
</organism>
<dbReference type="STRING" id="44689.Q54VS8"/>
<feature type="signal peptide" evidence="1">
    <location>
        <begin position="1"/>
        <end position="22"/>
    </location>
</feature>
<dbReference type="Proteomes" id="UP000002195">
    <property type="component" value="Unassembled WGS sequence"/>
</dbReference>
<dbReference type="InParanoid" id="Q54VS8"/>
<proteinExistence type="predicted"/>
<evidence type="ECO:0008006" key="4">
    <source>
        <dbReference type="Google" id="ProtNLM"/>
    </source>
</evidence>
<dbReference type="PhylomeDB" id="Q54VS8"/>
<dbReference type="EMBL" id="AAFI02000035">
    <property type="protein sequence ID" value="EAL67306.1"/>
    <property type="molecule type" value="Genomic_DNA"/>
</dbReference>
<evidence type="ECO:0000313" key="2">
    <source>
        <dbReference type="EMBL" id="EAL67306.1"/>
    </source>
</evidence>
<dbReference type="PANTHER" id="PTHR42972:SF9">
    <property type="entry name" value="PEPTIDASE S9 PROLYL OLIGOPEPTIDASE CATALYTIC DOMAIN-CONTAINING PROTEIN"/>
    <property type="match status" value="1"/>
</dbReference>
<keyword evidence="1" id="KW-0732">Signal</keyword>
<dbReference type="KEGG" id="ddi:DDB_G0280159"/>
<dbReference type="PaxDb" id="44689-DDB0237646"/>
<dbReference type="PANTHER" id="PTHR42972">
    <property type="entry name" value="TOL-PAL SYSTEM PROTEIN TOLB"/>
    <property type="match status" value="1"/>
</dbReference>
<dbReference type="VEuPathDB" id="AmoebaDB:DDB_G0280159"/>
<reference evidence="2 3" key="1">
    <citation type="journal article" date="2005" name="Nature">
        <title>The genome of the social amoeba Dictyostelium discoideum.</title>
        <authorList>
            <consortium name="The Dictyostelium discoideum Sequencing Consortium"/>
            <person name="Eichinger L."/>
            <person name="Pachebat J.A."/>
            <person name="Glockner G."/>
            <person name="Rajandream M.A."/>
            <person name="Sucgang R."/>
            <person name="Berriman M."/>
            <person name="Song J."/>
            <person name="Olsen R."/>
            <person name="Szafranski K."/>
            <person name="Xu Q."/>
            <person name="Tunggal B."/>
            <person name="Kummerfeld S."/>
            <person name="Madera M."/>
            <person name="Konfortov B.A."/>
            <person name="Rivero F."/>
            <person name="Bankier A.T."/>
            <person name="Lehmann R."/>
            <person name="Hamlin N."/>
            <person name="Davies R."/>
            <person name="Gaudet P."/>
            <person name="Fey P."/>
            <person name="Pilcher K."/>
            <person name="Chen G."/>
            <person name="Saunders D."/>
            <person name="Sodergren E."/>
            <person name="Davis P."/>
            <person name="Kerhornou A."/>
            <person name="Nie X."/>
            <person name="Hall N."/>
            <person name="Anjard C."/>
            <person name="Hemphill L."/>
            <person name="Bason N."/>
            <person name="Farbrother P."/>
            <person name="Desany B."/>
            <person name="Just E."/>
            <person name="Morio T."/>
            <person name="Rost R."/>
            <person name="Churcher C."/>
            <person name="Cooper J."/>
            <person name="Haydock S."/>
            <person name="van Driessche N."/>
            <person name="Cronin A."/>
            <person name="Goodhead I."/>
            <person name="Muzny D."/>
            <person name="Mourier T."/>
            <person name="Pain A."/>
            <person name="Lu M."/>
            <person name="Harper D."/>
            <person name="Lindsay R."/>
            <person name="Hauser H."/>
            <person name="James K."/>
            <person name="Quiles M."/>
            <person name="Madan Babu M."/>
            <person name="Saito T."/>
            <person name="Buchrieser C."/>
            <person name="Wardroper A."/>
            <person name="Felder M."/>
            <person name="Thangavelu M."/>
            <person name="Johnson D."/>
            <person name="Knights A."/>
            <person name="Loulseged H."/>
            <person name="Mungall K."/>
            <person name="Oliver K."/>
            <person name="Price C."/>
            <person name="Quail M.A."/>
            <person name="Urushihara H."/>
            <person name="Hernandez J."/>
            <person name="Rabbinowitsch E."/>
            <person name="Steffen D."/>
            <person name="Sanders M."/>
            <person name="Ma J."/>
            <person name="Kohara Y."/>
            <person name="Sharp S."/>
            <person name="Simmonds M."/>
            <person name="Spiegler S."/>
            <person name="Tivey A."/>
            <person name="Sugano S."/>
            <person name="White B."/>
            <person name="Walker D."/>
            <person name="Woodward J."/>
            <person name="Winckler T."/>
            <person name="Tanaka Y."/>
            <person name="Shaulsky G."/>
            <person name="Schleicher M."/>
            <person name="Weinstock G."/>
            <person name="Rosenthal A."/>
            <person name="Cox E.C."/>
            <person name="Chisholm R.L."/>
            <person name="Gibbs R."/>
            <person name="Loomis W.F."/>
            <person name="Platzer M."/>
            <person name="Kay R.R."/>
            <person name="Williams J."/>
            <person name="Dear P.H."/>
            <person name="Noegel A.A."/>
            <person name="Barrell B."/>
            <person name="Kuspa A."/>
        </authorList>
    </citation>
    <scope>NUCLEOTIDE SEQUENCE [LARGE SCALE GENOMIC DNA]</scope>
    <source>
        <strain evidence="2 3">AX4</strain>
    </source>
</reference>
<accession>Q54VS8</accession>
<dbReference type="HOGENOM" id="CLU_008039_0_0_1"/>
<keyword evidence="3" id="KW-1185">Reference proteome</keyword>
<evidence type="ECO:0000256" key="1">
    <source>
        <dbReference type="SAM" id="SignalP"/>
    </source>
</evidence>
<dbReference type="dictyBase" id="DDB_G0280159"/>
<dbReference type="eggNOG" id="ENOG502QS8J">
    <property type="taxonomic scope" value="Eukaryota"/>
</dbReference>
<dbReference type="FunCoup" id="Q54VS8">
    <property type="interactions" value="1"/>
</dbReference>
<dbReference type="OMA" id="WILLPTN"/>
<dbReference type="InterPro" id="IPR029058">
    <property type="entry name" value="AB_hydrolase_fold"/>
</dbReference>
<protein>
    <recommendedName>
        <fullName evidence="4">Peptidase S9 prolyl oligopeptidase catalytic domain-containing protein</fullName>
    </recommendedName>
</protein>
<dbReference type="AlphaFoldDB" id="Q54VS8"/>
<dbReference type="RefSeq" id="XP_641277.1">
    <property type="nucleotide sequence ID" value="XM_636185.1"/>
</dbReference>
<name>Q54VS8_DICDI</name>
<gene>
    <name evidence="2" type="ORF">DDB_G0280159</name>
</gene>
<dbReference type="GeneID" id="8622409"/>
<sequence length="908" mass="100760">MKLLLYLLSLFIILISQNLVNCENYYLTEWDILAPFPSAPREDVDVLNCYGGIDNIPIGDNSTYISELVNGARVGWNHYTTNVDGMVNLNFSNNVNWDLINNWAGSSGTYFSGWGISTFSLNTSETILVTCSGIAKFWIDSTVMQGDSYGLGLQFNSIQLSSGTHQLKVRIIGSEAASYQCEIITTKEEQSIFIVYENTIVPDIVDNEFSSPFISISVLNILNQPISGMISLEPLTDEFQVSLIESPLPQEINYIGPGQLIPVNFIVKTSNGSGLINCPSGTTYAFSMMVYPQSPQSKGELITLNFTCKSFGEPFTFTFQDFDLSIQYADAIPPNDIEGGISPTPVLFALHGAGVDAKSSAWTGAFQVQNYTWILLPTNRANYGFDWEEGGIKNGLMALDYLCNSLPGVPNNLKTKYQCDPYQLQVLGHSMGGHGSEHFATAISPDRVVSLSIAAGWIDMKLYSPNFLRVGYSWSNPMIRFILDSVVSQNDADFHSPHLINIPMIVRMGSDDDNVPPYHLRRMLRLYDQLTHNTSIGLISEIPGENHWFNGVVDDAIMQAFLSKYAISGIPLLPDRFLINCLNPGSFQGKGGVSIQQAINNFKASKIRVDKTNSLSSGIWSLQTENVKRFGFNSFNEKPNQVIIDGQKFNYIQLPSHYCTDGTKVKNNKKSGSSVVWSICNDGNDWMWSERSPLNSGPMVQILDYPILIVYGTIGSEQQTNQRQQSAVYLSNVLMYQMRYSINVLEDTQFTNDLFTTYNVIFMGGPQTNKAVYSIQSVLPSPIGFHGSSDNMSFSLNDDSNMFSGPSVGLLFLSSCYSPEAIMKITPKERYTQARQGCMLTVIEGTDTIGFQNSLFNFPTKSSFPMPDFMILGPNFGYQGVSGANALGFWDNNWQLSDLSYITSILNE</sequence>
<dbReference type="GlyGen" id="Q54VS8">
    <property type="glycosylation" value="1 site"/>
</dbReference>
<comment type="caution">
    <text evidence="2">The sequence shown here is derived from an EMBL/GenBank/DDBJ whole genome shotgun (WGS) entry which is preliminary data.</text>
</comment>
<dbReference type="SUPFAM" id="SSF53474">
    <property type="entry name" value="alpha/beta-Hydrolases"/>
    <property type="match status" value="1"/>
</dbReference>
<dbReference type="Gene3D" id="3.40.50.1820">
    <property type="entry name" value="alpha/beta hydrolase"/>
    <property type="match status" value="1"/>
</dbReference>
<feature type="chain" id="PRO_5004249456" description="Peptidase S9 prolyl oligopeptidase catalytic domain-containing protein" evidence="1">
    <location>
        <begin position="23"/>
        <end position="908"/>
    </location>
</feature>